<dbReference type="RefSeq" id="WP_223177336.1">
    <property type="nucleotide sequence ID" value="NZ_BSPS01000025.1"/>
</dbReference>
<sequence length="239" mass="24449">MTSSTLSIPVSDGGAIPAHCALPSPGKAPAAAIIVLQEIFGVNANIRAIADGYAARGFIAIAPDLFWRLEPGVDLDPSDPASRDRAMGLMQRFDAPAALRDIAAVAAHARGLPGASGKVGAVGYCLGGKLAYLVSTIGAVDAAVSYYGTGIHASLDKAAEVACPLLLHLALEDTLCPPEAQDAIRAGFAPLADRVRIEEYPGAGHAFARRGAPTCDPACADRADAATHGFFDRHLAGGQ</sequence>
<dbReference type="InterPro" id="IPR029058">
    <property type="entry name" value="AB_hydrolase_fold"/>
</dbReference>
<dbReference type="PANTHER" id="PTHR46623:SF6">
    <property type="entry name" value="ALPHA_BETA-HYDROLASES SUPERFAMILY PROTEIN"/>
    <property type="match status" value="1"/>
</dbReference>
<dbReference type="GO" id="GO:0008806">
    <property type="term" value="F:carboxymethylenebutenolidase activity"/>
    <property type="evidence" value="ECO:0007669"/>
    <property type="project" value="UniProtKB-EC"/>
</dbReference>
<accession>A0A7W6BN68</accession>
<dbReference type="PANTHER" id="PTHR46623">
    <property type="entry name" value="CARBOXYMETHYLENEBUTENOLIDASE-RELATED"/>
    <property type="match status" value="1"/>
</dbReference>
<keyword evidence="3" id="KW-1185">Reference proteome</keyword>
<dbReference type="Gene3D" id="3.40.50.1820">
    <property type="entry name" value="alpha/beta hydrolase"/>
    <property type="match status" value="1"/>
</dbReference>
<dbReference type="EMBL" id="JACIDT010000004">
    <property type="protein sequence ID" value="MBB3925688.1"/>
    <property type="molecule type" value="Genomic_DNA"/>
</dbReference>
<reference evidence="2 3" key="1">
    <citation type="submission" date="2020-08" db="EMBL/GenBank/DDBJ databases">
        <title>Genomic Encyclopedia of Type Strains, Phase IV (KMG-IV): sequencing the most valuable type-strain genomes for metagenomic binning, comparative biology and taxonomic classification.</title>
        <authorList>
            <person name="Goeker M."/>
        </authorList>
    </citation>
    <scope>NUCLEOTIDE SEQUENCE [LARGE SCALE GENOMIC DNA]</scope>
    <source>
        <strain evidence="2 3">DSM 26189</strain>
    </source>
</reference>
<evidence type="ECO:0000259" key="1">
    <source>
        <dbReference type="Pfam" id="PF01738"/>
    </source>
</evidence>
<evidence type="ECO:0000313" key="3">
    <source>
        <dbReference type="Proteomes" id="UP000571950"/>
    </source>
</evidence>
<dbReference type="InterPro" id="IPR051049">
    <property type="entry name" value="Dienelactone_hydrolase-like"/>
</dbReference>
<gene>
    <name evidence="2" type="ORF">GGR43_001403</name>
</gene>
<dbReference type="SUPFAM" id="SSF53474">
    <property type="entry name" value="alpha/beta-Hydrolases"/>
    <property type="match status" value="1"/>
</dbReference>
<feature type="domain" description="Dienelactone hydrolase" evidence="1">
    <location>
        <begin position="24"/>
        <end position="234"/>
    </location>
</feature>
<dbReference type="InterPro" id="IPR002925">
    <property type="entry name" value="Dienelactn_hydro"/>
</dbReference>
<proteinExistence type="predicted"/>
<name>A0A7W6BN68_9SPHN</name>
<dbReference type="Proteomes" id="UP000571950">
    <property type="component" value="Unassembled WGS sequence"/>
</dbReference>
<dbReference type="EC" id="3.1.1.45" evidence="2"/>
<dbReference type="Pfam" id="PF01738">
    <property type="entry name" value="DLH"/>
    <property type="match status" value="1"/>
</dbReference>
<dbReference type="AlphaFoldDB" id="A0A7W6BN68"/>
<comment type="caution">
    <text evidence="2">The sequence shown here is derived from an EMBL/GenBank/DDBJ whole genome shotgun (WGS) entry which is preliminary data.</text>
</comment>
<keyword evidence="2" id="KW-0378">Hydrolase</keyword>
<evidence type="ECO:0000313" key="2">
    <source>
        <dbReference type="EMBL" id="MBB3925688.1"/>
    </source>
</evidence>
<organism evidence="2 3">
    <name type="scientific">Sphingobium jiangsuense</name>
    <dbReference type="NCBI Taxonomy" id="870476"/>
    <lineage>
        <taxon>Bacteria</taxon>
        <taxon>Pseudomonadati</taxon>
        <taxon>Pseudomonadota</taxon>
        <taxon>Alphaproteobacteria</taxon>
        <taxon>Sphingomonadales</taxon>
        <taxon>Sphingomonadaceae</taxon>
        <taxon>Sphingobium</taxon>
    </lineage>
</organism>
<protein>
    <submittedName>
        <fullName evidence="2">Carboxymethylenebutenolidase</fullName>
        <ecNumber evidence="2">3.1.1.45</ecNumber>
    </submittedName>
</protein>